<dbReference type="Proteomes" id="UP001151478">
    <property type="component" value="Unassembled WGS sequence"/>
</dbReference>
<comment type="caution">
    <text evidence="6">The sequence shown here is derived from an EMBL/GenBank/DDBJ whole genome shotgun (WGS) entry which is preliminary data.</text>
</comment>
<dbReference type="InterPro" id="IPR022460">
    <property type="entry name" value="Flavoprotein_PP4765"/>
</dbReference>
<dbReference type="Gene3D" id="1.10.8.260">
    <property type="entry name" value="HI0933 insert domain-like"/>
    <property type="match status" value="1"/>
</dbReference>
<proteinExistence type="predicted"/>
<dbReference type="SUPFAM" id="SSF160996">
    <property type="entry name" value="HI0933 insert domain-like"/>
    <property type="match status" value="1"/>
</dbReference>
<organism evidence="6 7">
    <name type="scientific">Polaribacter ponticola</name>
    <dbReference type="NCBI Taxonomy" id="2978475"/>
    <lineage>
        <taxon>Bacteria</taxon>
        <taxon>Pseudomonadati</taxon>
        <taxon>Bacteroidota</taxon>
        <taxon>Flavobacteriia</taxon>
        <taxon>Flavobacteriales</taxon>
        <taxon>Flavobacteriaceae</taxon>
    </lineage>
</organism>
<dbReference type="InterPro" id="IPR057661">
    <property type="entry name" value="RsdA/BaiN/AoA(So)_Rossmann"/>
</dbReference>
<reference evidence="6" key="1">
    <citation type="submission" date="2023-02" db="EMBL/GenBank/DDBJ databases">
        <title>Polaribacter ponticola sp. nov., isolated from seawater.</title>
        <authorList>
            <person name="Baek J.H."/>
            <person name="Kim J.M."/>
            <person name="Choi D.G."/>
            <person name="Jeon C.O."/>
        </authorList>
    </citation>
    <scope>NUCLEOTIDE SEQUENCE</scope>
    <source>
        <strain evidence="6">MSW5</strain>
    </source>
</reference>
<keyword evidence="3" id="KW-0274">FAD</keyword>
<dbReference type="InterPro" id="IPR023166">
    <property type="entry name" value="BaiN-like_dom_sf"/>
</dbReference>
<evidence type="ECO:0000259" key="4">
    <source>
        <dbReference type="Pfam" id="PF03486"/>
    </source>
</evidence>
<dbReference type="NCBIfam" id="TIGR00275">
    <property type="entry name" value="aminoacetone oxidase family FAD-binding enzyme"/>
    <property type="match status" value="1"/>
</dbReference>
<name>A0ABT5S6I4_9FLAO</name>
<evidence type="ECO:0000259" key="5">
    <source>
        <dbReference type="Pfam" id="PF22780"/>
    </source>
</evidence>
<dbReference type="Gene3D" id="3.50.50.60">
    <property type="entry name" value="FAD/NAD(P)-binding domain"/>
    <property type="match status" value="1"/>
</dbReference>
<dbReference type="Gene3D" id="2.40.30.10">
    <property type="entry name" value="Translation factors"/>
    <property type="match status" value="1"/>
</dbReference>
<comment type="cofactor">
    <cofactor evidence="1">
        <name>FAD</name>
        <dbReference type="ChEBI" id="CHEBI:57692"/>
    </cofactor>
</comment>
<evidence type="ECO:0000313" key="6">
    <source>
        <dbReference type="EMBL" id="MDD7913444.1"/>
    </source>
</evidence>
<dbReference type="NCBIfam" id="TIGR03862">
    <property type="entry name" value="flavo_PP4765"/>
    <property type="match status" value="1"/>
</dbReference>
<dbReference type="PANTHER" id="PTHR42887:SF1">
    <property type="entry name" value="BLR3961 PROTEIN"/>
    <property type="match status" value="1"/>
</dbReference>
<dbReference type="InterPro" id="IPR036188">
    <property type="entry name" value="FAD/NAD-bd_sf"/>
</dbReference>
<evidence type="ECO:0000256" key="2">
    <source>
        <dbReference type="ARBA" id="ARBA00022630"/>
    </source>
</evidence>
<sequence length="397" mass="44391">MKKQVAVIGGGPSALLLASFLDANKFAITIYEKNKTSGRKFLVAGKGGFNLTHSEPIEQLVKRYTPNDFLENALTNFTNIYFRNWLEGIGIPTYIGSSKRVYPEEGIKPIQVLNAILKALKEKGITIKYEHAFSDWDQHNNPIINNKPIQTDYTVFSLGGGSWKITGSDGSWLDTFTKKGIKTKLFEASNCANQIDWKTNFIQKHEGTPLKNIAIYCDDNVQKGEVVITKFGLEGNAIYGLSPQIREELKTVSKATIFIDFKPSLTLEKVNSKIISSIYKNTTQILKKELKLSTSQIDLLKTYVSKESYLNTELLSEKIKKFPLEILDTATIDESISTVGGIDRNAISKNFELKKIPNQFCIGEMLDWDAPTGGYLLQACASIGVYLAKFLNNKENL</sequence>
<dbReference type="InterPro" id="IPR004792">
    <property type="entry name" value="BaiN-like"/>
</dbReference>
<dbReference type="Pfam" id="PF22780">
    <property type="entry name" value="HI0933_like_1st"/>
    <property type="match status" value="1"/>
</dbReference>
<dbReference type="PANTHER" id="PTHR42887">
    <property type="entry name" value="OS12G0638800 PROTEIN"/>
    <property type="match status" value="1"/>
</dbReference>
<gene>
    <name evidence="6" type="ORF">N5A56_002975</name>
</gene>
<protein>
    <submittedName>
        <fullName evidence="6">TIGR03862 family flavoprotein</fullName>
    </submittedName>
</protein>
<dbReference type="RefSeq" id="WP_265726670.1">
    <property type="nucleotide sequence ID" value="NZ_JAOSLC020000002.1"/>
</dbReference>
<evidence type="ECO:0000313" key="7">
    <source>
        <dbReference type="Proteomes" id="UP001151478"/>
    </source>
</evidence>
<accession>A0ABT5S6I4</accession>
<feature type="domain" description="RsdA/BaiN/AoA(So)-like insert" evidence="5">
    <location>
        <begin position="188"/>
        <end position="337"/>
    </location>
</feature>
<keyword evidence="7" id="KW-1185">Reference proteome</keyword>
<keyword evidence="2" id="KW-0285">Flavoprotein</keyword>
<dbReference type="Pfam" id="PF03486">
    <property type="entry name" value="HI0933_like"/>
    <property type="match status" value="1"/>
</dbReference>
<evidence type="ECO:0000256" key="3">
    <source>
        <dbReference type="ARBA" id="ARBA00022827"/>
    </source>
</evidence>
<evidence type="ECO:0000256" key="1">
    <source>
        <dbReference type="ARBA" id="ARBA00001974"/>
    </source>
</evidence>
<dbReference type="InterPro" id="IPR055178">
    <property type="entry name" value="RsdA/BaiN/AoA(So)-like_dom"/>
</dbReference>
<feature type="domain" description="RsdA/BaiN/AoA(So)-like Rossmann fold-like" evidence="4">
    <location>
        <begin position="4"/>
        <end position="386"/>
    </location>
</feature>
<dbReference type="SUPFAM" id="SSF51905">
    <property type="entry name" value="FAD/NAD(P)-binding domain"/>
    <property type="match status" value="1"/>
</dbReference>
<dbReference type="EMBL" id="JAOSLC020000002">
    <property type="protein sequence ID" value="MDD7913444.1"/>
    <property type="molecule type" value="Genomic_DNA"/>
</dbReference>